<feature type="region of interest" description="Disordered" evidence="1">
    <location>
        <begin position="135"/>
        <end position="233"/>
    </location>
</feature>
<dbReference type="AlphaFoldDB" id="A0A7S4EX30"/>
<keyword evidence="2" id="KW-0812">Transmembrane</keyword>
<evidence type="ECO:0000256" key="2">
    <source>
        <dbReference type="SAM" id="Phobius"/>
    </source>
</evidence>
<reference evidence="3" key="1">
    <citation type="submission" date="2021-01" db="EMBL/GenBank/DDBJ databases">
        <authorList>
            <person name="Corre E."/>
            <person name="Pelletier E."/>
            <person name="Niang G."/>
            <person name="Scheremetjew M."/>
            <person name="Finn R."/>
            <person name="Kale V."/>
            <person name="Holt S."/>
            <person name="Cochrane G."/>
            <person name="Meng A."/>
            <person name="Brown T."/>
            <person name="Cohen L."/>
        </authorList>
    </citation>
    <scope>NUCLEOTIDE SEQUENCE</scope>
    <source>
        <strain evidence="3">CCMP645</strain>
    </source>
</reference>
<feature type="transmembrane region" description="Helical" evidence="2">
    <location>
        <begin position="85"/>
        <end position="109"/>
    </location>
</feature>
<dbReference type="EMBL" id="HBIZ01018326">
    <property type="protein sequence ID" value="CAE0758860.1"/>
    <property type="molecule type" value="Transcribed_RNA"/>
</dbReference>
<accession>A0A7S4EX30</accession>
<keyword evidence="2" id="KW-0472">Membrane</keyword>
<gene>
    <name evidence="3" type="ORF">PCAR00345_LOCUS11454</name>
</gene>
<sequence length="524" mass="57001">MPHSKQKRIHLELTSRSSSDSICTLDARGSACDYATAISSSNGKPRSSRAQWSPRGDDVLPGQQQTEPNVPLIPTRASRSRAFNFALALLGGGMAVTGLGLILVTVAFASSDAENTLADVKLATVSLMMALTSGPASRPQLTAPPPSSRLSPRRLHPSPPMHPRVPPEASSSPLPPSPPILPRPSCPPMPPPSPVPFSPPAPPIMPPLSPPSPMPPPPQPPPPPLQPPPHYPPSLPPPIAVTLVASLNLRWLNGKPTNNLAASGVLLRALDGDGVISTHGFLNGPPKLETPLDHQWTPNPNGEIGDRLSATLVNARHPDAFRFMNKPPSEWEFLPGLVLKPSEAIQRRISCIGWRDLWSINYNCYPKGKDGRGCLPGCPRRQEWCDVRGGIANQRQCQLFVNPLQMHECCVAWPLSSLEQMMQMQDTLMVPWGGCTSNCDDPDNGLAFMYNEIVFDKWDQPWEADLPQLIDAVYMLPRASETVRQFARAFHRALLQRVNLTADQLPLLLYNASNVPAPFSIASE</sequence>
<feature type="compositionally biased region" description="Polar residues" evidence="1">
    <location>
        <begin position="38"/>
        <end position="51"/>
    </location>
</feature>
<feature type="compositionally biased region" description="Pro residues" evidence="1">
    <location>
        <begin position="173"/>
        <end position="233"/>
    </location>
</feature>
<keyword evidence="2" id="KW-1133">Transmembrane helix</keyword>
<feature type="region of interest" description="Disordered" evidence="1">
    <location>
        <begin position="38"/>
        <end position="73"/>
    </location>
</feature>
<evidence type="ECO:0000256" key="1">
    <source>
        <dbReference type="SAM" id="MobiDB-lite"/>
    </source>
</evidence>
<protein>
    <submittedName>
        <fullName evidence="3">Uncharacterized protein</fullName>
    </submittedName>
</protein>
<dbReference type="PRINTS" id="PR01217">
    <property type="entry name" value="PRICHEXTENSN"/>
</dbReference>
<name>A0A7S4EX30_CHRCT</name>
<proteinExistence type="predicted"/>
<evidence type="ECO:0000313" key="3">
    <source>
        <dbReference type="EMBL" id="CAE0758860.1"/>
    </source>
</evidence>
<feature type="compositionally biased region" description="Pro residues" evidence="1">
    <location>
        <begin position="157"/>
        <end position="166"/>
    </location>
</feature>
<organism evidence="3">
    <name type="scientific">Chrysotila carterae</name>
    <name type="common">Marine alga</name>
    <name type="synonym">Syracosphaera carterae</name>
    <dbReference type="NCBI Taxonomy" id="13221"/>
    <lineage>
        <taxon>Eukaryota</taxon>
        <taxon>Haptista</taxon>
        <taxon>Haptophyta</taxon>
        <taxon>Prymnesiophyceae</taxon>
        <taxon>Isochrysidales</taxon>
        <taxon>Isochrysidaceae</taxon>
        <taxon>Chrysotila</taxon>
    </lineage>
</organism>